<evidence type="ECO:0000313" key="2">
    <source>
        <dbReference type="EMBL" id="KOX73485.1"/>
    </source>
</evidence>
<dbReference type="Proteomes" id="UP000053105">
    <property type="component" value="Unassembled WGS sequence"/>
</dbReference>
<gene>
    <name evidence="2" type="ORF">WN51_14531</name>
</gene>
<protein>
    <submittedName>
        <fullName evidence="2">Uncharacterized protein</fullName>
    </submittedName>
</protein>
<reference evidence="2 3" key="1">
    <citation type="submission" date="2015-07" db="EMBL/GenBank/DDBJ databases">
        <title>The genome of Melipona quadrifasciata.</title>
        <authorList>
            <person name="Pan H."/>
            <person name="Kapheim K."/>
        </authorList>
    </citation>
    <scope>NUCLEOTIDE SEQUENCE [LARGE SCALE GENOMIC DNA]</scope>
    <source>
        <strain evidence="2">0111107301</strain>
        <tissue evidence="2">Whole body</tissue>
    </source>
</reference>
<accession>A0A0M8ZY52</accession>
<proteinExistence type="predicted"/>
<keyword evidence="3" id="KW-1185">Reference proteome</keyword>
<dbReference type="AlphaFoldDB" id="A0A0M8ZY52"/>
<evidence type="ECO:0000256" key="1">
    <source>
        <dbReference type="SAM" id="MobiDB-lite"/>
    </source>
</evidence>
<evidence type="ECO:0000313" key="3">
    <source>
        <dbReference type="Proteomes" id="UP000053105"/>
    </source>
</evidence>
<name>A0A0M8ZY52_9HYME</name>
<feature type="compositionally biased region" description="Polar residues" evidence="1">
    <location>
        <begin position="266"/>
        <end position="277"/>
    </location>
</feature>
<feature type="region of interest" description="Disordered" evidence="1">
    <location>
        <begin position="257"/>
        <end position="282"/>
    </location>
</feature>
<sequence>MVKSHSTNVGNAISSPSWLANFHSDSGATFGSVPKAAWTLLNSCINITLDNPPSFTGIGNAPLLLQLVGQSTNSGRMSRKGKWEIQAKLDGLLSQHITSVSWKACNCFIVRRLRCLIYLHSASQKFEEAQKINLDSDYVAEEFSNLDMKRYLLNFESCVEIENVEQNDLIDDLALRLNQLRDRNFGLRFKFNSESKFNFPPCPRSLVNSFIFPKLAQDSSGGSKLLRGFTEGQSQVVGGIQTLDKISCERQLVQQSNSQKVEKSKSQTIKQSNSQTVEDSKSQTIEELKRDFATENSKRTMRYIIHGTYVIRRIYKTLQKASKSNARVGRQKKAAESPFRPYRPIKAFVSAARQSSLHQILCHQPIPKAENLTEIYTNSQEPNTFTIFQTTRFSPVGLKL</sequence>
<organism evidence="2 3">
    <name type="scientific">Melipona quadrifasciata</name>
    <dbReference type="NCBI Taxonomy" id="166423"/>
    <lineage>
        <taxon>Eukaryota</taxon>
        <taxon>Metazoa</taxon>
        <taxon>Ecdysozoa</taxon>
        <taxon>Arthropoda</taxon>
        <taxon>Hexapoda</taxon>
        <taxon>Insecta</taxon>
        <taxon>Pterygota</taxon>
        <taxon>Neoptera</taxon>
        <taxon>Endopterygota</taxon>
        <taxon>Hymenoptera</taxon>
        <taxon>Apocrita</taxon>
        <taxon>Aculeata</taxon>
        <taxon>Apoidea</taxon>
        <taxon>Anthophila</taxon>
        <taxon>Apidae</taxon>
        <taxon>Melipona</taxon>
    </lineage>
</organism>
<dbReference type="EMBL" id="KQ435798">
    <property type="protein sequence ID" value="KOX73485.1"/>
    <property type="molecule type" value="Genomic_DNA"/>
</dbReference>